<protein>
    <submittedName>
        <fullName evidence="1">Uncharacterized protein</fullName>
    </submittedName>
</protein>
<accession>A0A0E9R4E2</accession>
<dbReference type="EMBL" id="GBXM01073002">
    <property type="protein sequence ID" value="JAH35575.1"/>
    <property type="molecule type" value="Transcribed_RNA"/>
</dbReference>
<reference evidence="1" key="1">
    <citation type="submission" date="2014-11" db="EMBL/GenBank/DDBJ databases">
        <authorList>
            <person name="Amaro Gonzalez C."/>
        </authorList>
    </citation>
    <scope>NUCLEOTIDE SEQUENCE</scope>
</reference>
<reference evidence="1" key="2">
    <citation type="journal article" date="2015" name="Fish Shellfish Immunol.">
        <title>Early steps in the European eel (Anguilla anguilla)-Vibrio vulnificus interaction in the gills: Role of the RtxA13 toxin.</title>
        <authorList>
            <person name="Callol A."/>
            <person name="Pajuelo D."/>
            <person name="Ebbesson L."/>
            <person name="Teles M."/>
            <person name="MacKenzie S."/>
            <person name="Amaro C."/>
        </authorList>
    </citation>
    <scope>NUCLEOTIDE SEQUENCE</scope>
</reference>
<proteinExistence type="predicted"/>
<dbReference type="AlphaFoldDB" id="A0A0E9R4E2"/>
<organism evidence="1">
    <name type="scientific">Anguilla anguilla</name>
    <name type="common">European freshwater eel</name>
    <name type="synonym">Muraena anguilla</name>
    <dbReference type="NCBI Taxonomy" id="7936"/>
    <lineage>
        <taxon>Eukaryota</taxon>
        <taxon>Metazoa</taxon>
        <taxon>Chordata</taxon>
        <taxon>Craniata</taxon>
        <taxon>Vertebrata</taxon>
        <taxon>Euteleostomi</taxon>
        <taxon>Actinopterygii</taxon>
        <taxon>Neopterygii</taxon>
        <taxon>Teleostei</taxon>
        <taxon>Anguilliformes</taxon>
        <taxon>Anguillidae</taxon>
        <taxon>Anguilla</taxon>
    </lineage>
</organism>
<evidence type="ECO:0000313" key="1">
    <source>
        <dbReference type="EMBL" id="JAH23979.1"/>
    </source>
</evidence>
<sequence>MVVILDQVSLENMDPYLSRAASQKLALKGICM</sequence>
<name>A0A0E9R4E2_ANGAN</name>
<dbReference type="EMBL" id="GBXM01084598">
    <property type="protein sequence ID" value="JAH23979.1"/>
    <property type="molecule type" value="Transcribed_RNA"/>
</dbReference>